<sequence length="220" mass="25327">MKNIILLSILVLFSISCVTTKKYASIVDPKTKDVRAESNLNDWLLVHTEQAEPQQTKYNQKKNSFVPAIFYWGWNSTIECELDFNTRLEYVRNGIYRAADSLDLKQYAGDKKIEIKLKDIPGKFLYENKGNTIIVVVAYAVSVFEAISPYPINLTYDYTITNNGESNAQGEGSIQNKEQPLGNRKHSTKKFTWMYLDEYKKETDRMGVELVKDLINELKS</sequence>
<dbReference type="RefSeq" id="WP_142533857.1">
    <property type="nucleotide sequence ID" value="NZ_FXTB01000006.1"/>
</dbReference>
<dbReference type="AlphaFoldDB" id="A0A521DTM3"/>
<gene>
    <name evidence="2" type="ORF">SAMN06265379_106151</name>
</gene>
<keyword evidence="3" id="KW-1185">Reference proteome</keyword>
<dbReference type="Proteomes" id="UP000319040">
    <property type="component" value="Unassembled WGS sequence"/>
</dbReference>
<feature type="chain" id="PRO_5022155456" description="Lipoprotein" evidence="1">
    <location>
        <begin position="25"/>
        <end position="220"/>
    </location>
</feature>
<evidence type="ECO:0000256" key="1">
    <source>
        <dbReference type="SAM" id="SignalP"/>
    </source>
</evidence>
<dbReference type="EMBL" id="FXTB01000006">
    <property type="protein sequence ID" value="SMO74975.1"/>
    <property type="molecule type" value="Genomic_DNA"/>
</dbReference>
<reference evidence="2 3" key="1">
    <citation type="submission" date="2017-05" db="EMBL/GenBank/DDBJ databases">
        <authorList>
            <person name="Varghese N."/>
            <person name="Submissions S."/>
        </authorList>
    </citation>
    <scope>NUCLEOTIDE SEQUENCE [LARGE SCALE GENOMIC DNA]</scope>
    <source>
        <strain evidence="2 3">DSM 27040</strain>
    </source>
</reference>
<keyword evidence="1" id="KW-0732">Signal</keyword>
<name>A0A521DTM3_SACCC</name>
<feature type="signal peptide" evidence="1">
    <location>
        <begin position="1"/>
        <end position="24"/>
    </location>
</feature>
<proteinExistence type="predicted"/>
<organism evidence="2 3">
    <name type="scientific">Saccharicrinis carchari</name>
    <dbReference type="NCBI Taxonomy" id="1168039"/>
    <lineage>
        <taxon>Bacteria</taxon>
        <taxon>Pseudomonadati</taxon>
        <taxon>Bacteroidota</taxon>
        <taxon>Bacteroidia</taxon>
        <taxon>Marinilabiliales</taxon>
        <taxon>Marinilabiliaceae</taxon>
        <taxon>Saccharicrinis</taxon>
    </lineage>
</organism>
<evidence type="ECO:0000313" key="3">
    <source>
        <dbReference type="Proteomes" id="UP000319040"/>
    </source>
</evidence>
<evidence type="ECO:0000313" key="2">
    <source>
        <dbReference type="EMBL" id="SMO74975.1"/>
    </source>
</evidence>
<protein>
    <recommendedName>
        <fullName evidence="4">Lipoprotein</fullName>
    </recommendedName>
</protein>
<accession>A0A521DTM3</accession>
<evidence type="ECO:0008006" key="4">
    <source>
        <dbReference type="Google" id="ProtNLM"/>
    </source>
</evidence>
<dbReference type="PROSITE" id="PS51257">
    <property type="entry name" value="PROKAR_LIPOPROTEIN"/>
    <property type="match status" value="1"/>
</dbReference>
<dbReference type="OrthoDB" id="849872at2"/>